<keyword evidence="1" id="KW-0812">Transmembrane</keyword>
<proteinExistence type="predicted"/>
<dbReference type="EMBL" id="KI658914">
    <property type="protein sequence ID" value="ETN80935.1"/>
    <property type="molecule type" value="Genomic_DNA"/>
</dbReference>
<evidence type="ECO:0000313" key="2">
    <source>
        <dbReference type="EMBL" id="ETN80935.1"/>
    </source>
</evidence>
<evidence type="ECO:0000313" key="3">
    <source>
        <dbReference type="Proteomes" id="UP000053676"/>
    </source>
</evidence>
<keyword evidence="1" id="KW-0472">Membrane</keyword>
<sequence>MEIAENRARHSEEIGKKGREFVAFDLRLGPFGSQMSESSGRAFAMAISVLMVVTGSLNTICAKWADSLKAEGVAFNHPFLQATCMFFGEFLCLVAFFVIYSYKKHRWNRVNVTDHYSTFLLTILPNGLFTHSHVAFQSHIAEQSLFSPVYYRLECSEHEFKDLNG</sequence>
<dbReference type="Proteomes" id="UP000053676">
    <property type="component" value="Unassembled WGS sequence"/>
</dbReference>
<organism evidence="2 3">
    <name type="scientific">Necator americanus</name>
    <name type="common">Human hookworm</name>
    <dbReference type="NCBI Taxonomy" id="51031"/>
    <lineage>
        <taxon>Eukaryota</taxon>
        <taxon>Metazoa</taxon>
        <taxon>Ecdysozoa</taxon>
        <taxon>Nematoda</taxon>
        <taxon>Chromadorea</taxon>
        <taxon>Rhabditida</taxon>
        <taxon>Rhabditina</taxon>
        <taxon>Rhabditomorpha</taxon>
        <taxon>Strongyloidea</taxon>
        <taxon>Ancylostomatidae</taxon>
        <taxon>Bunostominae</taxon>
        <taxon>Necator</taxon>
    </lineage>
</organism>
<dbReference type="PANTHER" id="PTHR13146">
    <property type="match status" value="1"/>
</dbReference>
<dbReference type="GO" id="GO:0016020">
    <property type="term" value="C:membrane"/>
    <property type="evidence" value="ECO:0007669"/>
    <property type="project" value="TreeGrafter"/>
</dbReference>
<gene>
    <name evidence="2" type="ORF">NECAME_08867</name>
</gene>
<protein>
    <submittedName>
        <fullName evidence="2">Uncharacterized protein</fullName>
    </submittedName>
</protein>
<feature type="transmembrane region" description="Helical" evidence="1">
    <location>
        <begin position="80"/>
        <end position="100"/>
    </location>
</feature>
<accession>W2TFW9</accession>
<keyword evidence="1" id="KW-1133">Transmembrane helix</keyword>
<dbReference type="OrthoDB" id="29773at2759"/>
<keyword evidence="3" id="KW-1185">Reference proteome</keyword>
<feature type="transmembrane region" description="Helical" evidence="1">
    <location>
        <begin position="42"/>
        <end position="60"/>
    </location>
</feature>
<dbReference type="PANTHER" id="PTHR13146:SF0">
    <property type="entry name" value="SOLUTE CARRIER FAMILY 35 MEMBER F6"/>
    <property type="match status" value="1"/>
</dbReference>
<evidence type="ECO:0000256" key="1">
    <source>
        <dbReference type="SAM" id="Phobius"/>
    </source>
</evidence>
<dbReference type="AlphaFoldDB" id="W2TFW9"/>
<name>W2TFW9_NECAM</name>
<dbReference type="KEGG" id="nai:NECAME_08867"/>
<reference evidence="3" key="1">
    <citation type="journal article" date="2014" name="Nat. Genet.">
        <title>Genome of the human hookworm Necator americanus.</title>
        <authorList>
            <person name="Tang Y.T."/>
            <person name="Gao X."/>
            <person name="Rosa B.A."/>
            <person name="Abubucker S."/>
            <person name="Hallsworth-Pepin K."/>
            <person name="Martin J."/>
            <person name="Tyagi R."/>
            <person name="Heizer E."/>
            <person name="Zhang X."/>
            <person name="Bhonagiri-Palsikar V."/>
            <person name="Minx P."/>
            <person name="Warren W.C."/>
            <person name="Wang Q."/>
            <person name="Zhan B."/>
            <person name="Hotez P.J."/>
            <person name="Sternberg P.W."/>
            <person name="Dougall A."/>
            <person name="Gaze S.T."/>
            <person name="Mulvenna J."/>
            <person name="Sotillo J."/>
            <person name="Ranganathan S."/>
            <person name="Rabelo E.M."/>
            <person name="Wilson R.K."/>
            <person name="Felgner P.L."/>
            <person name="Bethony J."/>
            <person name="Hawdon J.M."/>
            <person name="Gasser R.B."/>
            <person name="Loukas A."/>
            <person name="Mitreva M."/>
        </authorList>
    </citation>
    <scope>NUCLEOTIDE SEQUENCE [LARGE SCALE GENOMIC DNA]</scope>
</reference>